<dbReference type="PaxDb" id="39947-A0A0P0XWZ7"/>
<accession>A0A0P0XWZ7</accession>
<sequence length="195" mass="21578">MDVHLLQASQDAHAAQRRRAQDRYARRVVPGVEQVARHRHRHLGAALEREHEVRRAAAGRRFREAEVVVLHRRRHRRRADGVRHRLPEVPVHAVHQGGDRRGGGDRDGVAALGHGDRRVAGSDRFQTQQVRSAQATVGRGASLDERRRAGALSGAGELRGGAEEQRAALPGVGRRQAVGERGGVHLRGERQVRPP</sequence>
<reference evidence="2 3" key="2">
    <citation type="journal article" date="2013" name="Plant Cell Physiol.">
        <title>Rice Annotation Project Database (RAP-DB): an integrative and interactive database for rice genomics.</title>
        <authorList>
            <person name="Sakai H."/>
            <person name="Lee S.S."/>
            <person name="Tanaka T."/>
            <person name="Numa H."/>
            <person name="Kim J."/>
            <person name="Kawahara Y."/>
            <person name="Wakimoto H."/>
            <person name="Yang C.C."/>
            <person name="Iwamoto M."/>
            <person name="Abe T."/>
            <person name="Yamada Y."/>
            <person name="Muto A."/>
            <person name="Inokuchi H."/>
            <person name="Ikemura T."/>
            <person name="Matsumoto T."/>
            <person name="Sasaki T."/>
            <person name="Itoh T."/>
        </authorList>
    </citation>
    <scope>NUCLEOTIDE SEQUENCE [LARGE SCALE GENOMIC DNA]</scope>
    <source>
        <strain evidence="3">cv. Nipponbare</strain>
    </source>
</reference>
<evidence type="ECO:0000313" key="3">
    <source>
        <dbReference type="Proteomes" id="UP000059680"/>
    </source>
</evidence>
<dbReference type="Gramene" id="Os10t0538950-00">
    <property type="protein sequence ID" value="Os10t0538950-00"/>
    <property type="gene ID" value="Os10g0538950"/>
</dbReference>
<evidence type="ECO:0000313" key="2">
    <source>
        <dbReference type="EMBL" id="BAT11845.1"/>
    </source>
</evidence>
<gene>
    <name evidence="2" type="ordered locus">Os10g0538950</name>
    <name evidence="2" type="ORF">OSNPB_100538950</name>
</gene>
<feature type="region of interest" description="Disordered" evidence="1">
    <location>
        <begin position="117"/>
        <end position="195"/>
    </location>
</feature>
<dbReference type="Proteomes" id="UP000059680">
    <property type="component" value="Chromosome 10"/>
</dbReference>
<reference evidence="2 3" key="3">
    <citation type="journal article" date="2013" name="Rice">
        <title>Improvement of the Oryza sativa Nipponbare reference genome using next generation sequence and optical map data.</title>
        <authorList>
            <person name="Kawahara Y."/>
            <person name="de la Bastide M."/>
            <person name="Hamilton J.P."/>
            <person name="Kanamori H."/>
            <person name="McCombie W.R."/>
            <person name="Ouyang S."/>
            <person name="Schwartz D.C."/>
            <person name="Tanaka T."/>
            <person name="Wu J."/>
            <person name="Zhou S."/>
            <person name="Childs K.L."/>
            <person name="Davidson R.M."/>
            <person name="Lin H."/>
            <person name="Quesada-Ocampo L."/>
            <person name="Vaillancourt B."/>
            <person name="Sakai H."/>
            <person name="Lee S.S."/>
            <person name="Kim J."/>
            <person name="Numa H."/>
            <person name="Itoh T."/>
            <person name="Buell C.R."/>
            <person name="Matsumoto T."/>
        </authorList>
    </citation>
    <scope>NUCLEOTIDE SEQUENCE [LARGE SCALE GENOMIC DNA]</scope>
    <source>
        <strain evidence="3">cv. Nipponbare</strain>
    </source>
</reference>
<reference evidence="3" key="1">
    <citation type="journal article" date="2005" name="Nature">
        <title>The map-based sequence of the rice genome.</title>
        <authorList>
            <consortium name="International rice genome sequencing project (IRGSP)"/>
            <person name="Matsumoto T."/>
            <person name="Wu J."/>
            <person name="Kanamori H."/>
            <person name="Katayose Y."/>
            <person name="Fujisawa M."/>
            <person name="Namiki N."/>
            <person name="Mizuno H."/>
            <person name="Yamamoto K."/>
            <person name="Antonio B.A."/>
            <person name="Baba T."/>
            <person name="Sakata K."/>
            <person name="Nagamura Y."/>
            <person name="Aoki H."/>
            <person name="Arikawa K."/>
            <person name="Arita K."/>
            <person name="Bito T."/>
            <person name="Chiden Y."/>
            <person name="Fujitsuka N."/>
            <person name="Fukunaka R."/>
            <person name="Hamada M."/>
            <person name="Harada C."/>
            <person name="Hayashi A."/>
            <person name="Hijishita S."/>
            <person name="Honda M."/>
            <person name="Hosokawa S."/>
            <person name="Ichikawa Y."/>
            <person name="Idonuma A."/>
            <person name="Iijima M."/>
            <person name="Ikeda M."/>
            <person name="Ikeno M."/>
            <person name="Ito K."/>
            <person name="Ito S."/>
            <person name="Ito T."/>
            <person name="Ito Y."/>
            <person name="Ito Y."/>
            <person name="Iwabuchi A."/>
            <person name="Kamiya K."/>
            <person name="Karasawa W."/>
            <person name="Kurita K."/>
            <person name="Katagiri S."/>
            <person name="Kikuta A."/>
            <person name="Kobayashi H."/>
            <person name="Kobayashi N."/>
            <person name="Machita K."/>
            <person name="Maehara T."/>
            <person name="Masukawa M."/>
            <person name="Mizubayashi T."/>
            <person name="Mukai Y."/>
            <person name="Nagasaki H."/>
            <person name="Nagata Y."/>
            <person name="Naito S."/>
            <person name="Nakashima M."/>
            <person name="Nakama Y."/>
            <person name="Nakamichi Y."/>
            <person name="Nakamura M."/>
            <person name="Meguro A."/>
            <person name="Negishi M."/>
            <person name="Ohta I."/>
            <person name="Ohta T."/>
            <person name="Okamoto M."/>
            <person name="Ono N."/>
            <person name="Saji S."/>
            <person name="Sakaguchi M."/>
            <person name="Sakai K."/>
            <person name="Shibata M."/>
            <person name="Shimokawa T."/>
            <person name="Song J."/>
            <person name="Takazaki Y."/>
            <person name="Terasawa K."/>
            <person name="Tsugane M."/>
            <person name="Tsuji K."/>
            <person name="Ueda S."/>
            <person name="Waki K."/>
            <person name="Yamagata H."/>
            <person name="Yamamoto M."/>
            <person name="Yamamoto S."/>
            <person name="Yamane H."/>
            <person name="Yoshiki S."/>
            <person name="Yoshihara R."/>
            <person name="Yukawa K."/>
            <person name="Zhong H."/>
            <person name="Yano M."/>
            <person name="Yuan Q."/>
            <person name="Ouyang S."/>
            <person name="Liu J."/>
            <person name="Jones K.M."/>
            <person name="Gansberger K."/>
            <person name="Moffat K."/>
            <person name="Hill J."/>
            <person name="Bera J."/>
            <person name="Fadrosh D."/>
            <person name="Jin S."/>
            <person name="Johri S."/>
            <person name="Kim M."/>
            <person name="Overton L."/>
            <person name="Reardon M."/>
            <person name="Tsitrin T."/>
            <person name="Vuong H."/>
            <person name="Weaver B."/>
            <person name="Ciecko A."/>
            <person name="Tallon L."/>
            <person name="Jackson J."/>
            <person name="Pai G."/>
            <person name="Aken S.V."/>
            <person name="Utterback T."/>
            <person name="Reidmuller S."/>
            <person name="Feldblyum T."/>
            <person name="Hsiao J."/>
            <person name="Zismann V."/>
            <person name="Iobst S."/>
            <person name="de Vazeille A.R."/>
            <person name="Buell C.R."/>
            <person name="Ying K."/>
            <person name="Li Y."/>
            <person name="Lu T."/>
            <person name="Huang Y."/>
            <person name="Zhao Q."/>
            <person name="Feng Q."/>
            <person name="Zhang L."/>
            <person name="Zhu J."/>
            <person name="Weng Q."/>
            <person name="Mu J."/>
            <person name="Lu Y."/>
            <person name="Fan D."/>
            <person name="Liu Y."/>
            <person name="Guan J."/>
            <person name="Zhang Y."/>
            <person name="Yu S."/>
            <person name="Liu X."/>
            <person name="Zhang Y."/>
            <person name="Hong G."/>
            <person name="Han B."/>
            <person name="Choisne N."/>
            <person name="Demange N."/>
            <person name="Orjeda G."/>
            <person name="Samain S."/>
            <person name="Cattolico L."/>
            <person name="Pelletier E."/>
            <person name="Couloux A."/>
            <person name="Segurens B."/>
            <person name="Wincker P."/>
            <person name="D'Hont A."/>
            <person name="Scarpelli C."/>
            <person name="Weissenbach J."/>
            <person name="Salanoubat M."/>
            <person name="Quetier F."/>
            <person name="Yu Y."/>
            <person name="Kim H.R."/>
            <person name="Rambo T."/>
            <person name="Currie J."/>
            <person name="Collura K."/>
            <person name="Luo M."/>
            <person name="Yang T."/>
            <person name="Ammiraju J.S.S."/>
            <person name="Engler F."/>
            <person name="Soderlund C."/>
            <person name="Wing R.A."/>
            <person name="Palmer L.E."/>
            <person name="de la Bastide M."/>
            <person name="Spiegel L."/>
            <person name="Nascimento L."/>
            <person name="Zutavern T."/>
            <person name="O'Shaughnessy A."/>
            <person name="Dike S."/>
            <person name="Dedhia N."/>
            <person name="Preston R."/>
            <person name="Balija V."/>
            <person name="McCombie W.R."/>
            <person name="Chow T."/>
            <person name="Chen H."/>
            <person name="Chung M."/>
            <person name="Chen C."/>
            <person name="Shaw J."/>
            <person name="Wu H."/>
            <person name="Hsiao K."/>
            <person name="Chao Y."/>
            <person name="Chu M."/>
            <person name="Cheng C."/>
            <person name="Hour A."/>
            <person name="Lee P."/>
            <person name="Lin S."/>
            <person name="Lin Y."/>
            <person name="Liou J."/>
            <person name="Liu S."/>
            <person name="Hsing Y."/>
            <person name="Raghuvanshi S."/>
            <person name="Mohanty A."/>
            <person name="Bharti A.K."/>
            <person name="Gaur A."/>
            <person name="Gupta V."/>
            <person name="Kumar D."/>
            <person name="Ravi V."/>
            <person name="Vij S."/>
            <person name="Kapur A."/>
            <person name="Khurana P."/>
            <person name="Khurana P."/>
            <person name="Khurana J.P."/>
            <person name="Tyagi A.K."/>
            <person name="Gaikwad K."/>
            <person name="Singh A."/>
            <person name="Dalal V."/>
            <person name="Srivastava S."/>
            <person name="Dixit A."/>
            <person name="Pal A.K."/>
            <person name="Ghazi I.A."/>
            <person name="Yadav M."/>
            <person name="Pandit A."/>
            <person name="Bhargava A."/>
            <person name="Sureshbabu K."/>
            <person name="Batra K."/>
            <person name="Sharma T.R."/>
            <person name="Mohapatra T."/>
            <person name="Singh N.K."/>
            <person name="Messing J."/>
            <person name="Nelson A.B."/>
            <person name="Fuks G."/>
            <person name="Kavchok S."/>
            <person name="Keizer G."/>
            <person name="Linton E."/>
            <person name="Llaca V."/>
            <person name="Song R."/>
            <person name="Tanyolac B."/>
            <person name="Young S."/>
            <person name="Ho-Il K."/>
            <person name="Hahn J.H."/>
            <person name="Sangsakoo G."/>
            <person name="Vanavichit A."/>
            <person name="de Mattos Luiz.A.T."/>
            <person name="Zimmer P.D."/>
            <person name="Malone G."/>
            <person name="Dellagostin O."/>
            <person name="de Oliveira A.C."/>
            <person name="Bevan M."/>
            <person name="Bancroft I."/>
            <person name="Minx P."/>
            <person name="Cordum H."/>
            <person name="Wilson R."/>
            <person name="Cheng Z."/>
            <person name="Jin W."/>
            <person name="Jiang J."/>
            <person name="Leong S.A."/>
            <person name="Iwama H."/>
            <person name="Gojobori T."/>
            <person name="Itoh T."/>
            <person name="Niimura Y."/>
            <person name="Fujii Y."/>
            <person name="Habara T."/>
            <person name="Sakai H."/>
            <person name="Sato Y."/>
            <person name="Wilson G."/>
            <person name="Kumar K."/>
            <person name="McCouch S."/>
            <person name="Juretic N."/>
            <person name="Hoen D."/>
            <person name="Wright S."/>
            <person name="Bruskiewich R."/>
            <person name="Bureau T."/>
            <person name="Miyao A."/>
            <person name="Hirochika H."/>
            <person name="Nishikawa T."/>
            <person name="Kadowaki K."/>
            <person name="Sugiura M."/>
            <person name="Burr B."/>
            <person name="Sasaki T."/>
        </authorList>
    </citation>
    <scope>NUCLEOTIDE SEQUENCE [LARGE SCALE GENOMIC DNA]</scope>
    <source>
        <strain evidence="3">cv. Nipponbare</strain>
    </source>
</reference>
<protein>
    <submittedName>
        <fullName evidence="2">Os10g0538950 protein</fullName>
    </submittedName>
</protein>
<feature type="compositionally biased region" description="Basic and acidic residues" evidence="1">
    <location>
        <begin position="182"/>
        <end position="195"/>
    </location>
</feature>
<name>A0A0P0XWZ7_ORYSJ</name>
<proteinExistence type="predicted"/>
<dbReference type="EMBL" id="AP014966">
    <property type="protein sequence ID" value="BAT11845.1"/>
    <property type="molecule type" value="Genomic_DNA"/>
</dbReference>
<dbReference type="AlphaFoldDB" id="A0A0P0XWZ7"/>
<feature type="compositionally biased region" description="Polar residues" evidence="1">
    <location>
        <begin position="124"/>
        <end position="135"/>
    </location>
</feature>
<evidence type="ECO:0000256" key="1">
    <source>
        <dbReference type="SAM" id="MobiDB-lite"/>
    </source>
</evidence>
<organism evidence="2 3">
    <name type="scientific">Oryza sativa subsp. japonica</name>
    <name type="common">Rice</name>
    <dbReference type="NCBI Taxonomy" id="39947"/>
    <lineage>
        <taxon>Eukaryota</taxon>
        <taxon>Viridiplantae</taxon>
        <taxon>Streptophyta</taxon>
        <taxon>Embryophyta</taxon>
        <taxon>Tracheophyta</taxon>
        <taxon>Spermatophyta</taxon>
        <taxon>Magnoliopsida</taxon>
        <taxon>Liliopsida</taxon>
        <taxon>Poales</taxon>
        <taxon>Poaceae</taxon>
        <taxon>BOP clade</taxon>
        <taxon>Oryzoideae</taxon>
        <taxon>Oryzeae</taxon>
        <taxon>Oryzinae</taxon>
        <taxon>Oryza</taxon>
        <taxon>Oryza sativa</taxon>
    </lineage>
</organism>
<keyword evidence="3" id="KW-1185">Reference proteome</keyword>
<dbReference type="InParanoid" id="A0A0P0XWZ7"/>